<organism evidence="2 3">
    <name type="scientific">Neptunitalea lumnitzerae</name>
    <dbReference type="NCBI Taxonomy" id="2965509"/>
    <lineage>
        <taxon>Bacteria</taxon>
        <taxon>Pseudomonadati</taxon>
        <taxon>Bacteroidota</taxon>
        <taxon>Flavobacteriia</taxon>
        <taxon>Flavobacteriales</taxon>
        <taxon>Flavobacteriaceae</taxon>
        <taxon>Neptunitalea</taxon>
    </lineage>
</organism>
<dbReference type="Proteomes" id="UP001143543">
    <property type="component" value="Unassembled WGS sequence"/>
</dbReference>
<comment type="caution">
    <text evidence="2">The sequence shown here is derived from an EMBL/GenBank/DDBJ whole genome shotgun (WGS) entry which is preliminary data.</text>
</comment>
<dbReference type="PANTHER" id="PTHR46825:SF9">
    <property type="entry name" value="BETA-LACTAMASE-RELATED DOMAIN-CONTAINING PROTEIN"/>
    <property type="match status" value="1"/>
</dbReference>
<dbReference type="Pfam" id="PF00144">
    <property type="entry name" value="Beta-lactamase"/>
    <property type="match status" value="1"/>
</dbReference>
<name>A0ABQ5MJ13_9FLAO</name>
<feature type="domain" description="Beta-lactamase-related" evidence="1">
    <location>
        <begin position="47"/>
        <end position="346"/>
    </location>
</feature>
<reference evidence="2" key="1">
    <citation type="submission" date="2022-07" db="EMBL/GenBank/DDBJ databases">
        <title>Taxonomy of Novel Oxalotrophic and Methylotrophic Bacteria.</title>
        <authorList>
            <person name="Sahin N."/>
            <person name="Tani A."/>
        </authorList>
    </citation>
    <scope>NUCLEOTIDE SEQUENCE</scope>
    <source>
        <strain evidence="2">Y10</strain>
    </source>
</reference>
<dbReference type="InterPro" id="IPR012338">
    <property type="entry name" value="Beta-lactam/transpept-like"/>
</dbReference>
<dbReference type="RefSeq" id="WP_281765027.1">
    <property type="nucleotide sequence ID" value="NZ_BRVO01000002.1"/>
</dbReference>
<proteinExistence type="predicted"/>
<dbReference type="InterPro" id="IPR050491">
    <property type="entry name" value="AmpC-like"/>
</dbReference>
<evidence type="ECO:0000259" key="1">
    <source>
        <dbReference type="Pfam" id="PF00144"/>
    </source>
</evidence>
<protein>
    <submittedName>
        <fullName evidence="2">Serine hydrolase</fullName>
    </submittedName>
</protein>
<sequence length="365" mass="41120">MIKKSLKFYLTITILSLGLFAFGQSNSKIESEINSFLDNLDQDGFSGTILVAHNNSIIEKRAYGLASIEFNIKNNVDTKFNIASITKMFTAVATLQLYEQGKLKLDIPIGEYLPDYPNKLVRDSVTIHQLLTHTSGLNNFYVTDLDKIKNLDYKKISDFVPLFANDTLLSKPGTKYDYSATGMVVLGLIIEKVSGKSYYDYLRENIFQPAQMTNTTELEIDSVVKNKANGYTSMFGQNKTLKKNDYYLTKASPGGFHYSTISDLFNFSKALRSNKLLKKETTELMLEPKVKGYNTHLGYGIDIDQRYNQTIIGHSGGWYGIHCELMDFMNDNYTVVILSNIDDGGKNGASIVADFFMELIAHKKL</sequence>
<dbReference type="SUPFAM" id="SSF56601">
    <property type="entry name" value="beta-lactamase/transpeptidase-like"/>
    <property type="match status" value="1"/>
</dbReference>
<dbReference type="EMBL" id="BRVO01000002">
    <property type="protein sequence ID" value="GLB49389.1"/>
    <property type="molecule type" value="Genomic_DNA"/>
</dbReference>
<dbReference type="GO" id="GO:0016787">
    <property type="term" value="F:hydrolase activity"/>
    <property type="evidence" value="ECO:0007669"/>
    <property type="project" value="UniProtKB-KW"/>
</dbReference>
<evidence type="ECO:0000313" key="3">
    <source>
        <dbReference type="Proteomes" id="UP001143543"/>
    </source>
</evidence>
<evidence type="ECO:0000313" key="2">
    <source>
        <dbReference type="EMBL" id="GLB49389.1"/>
    </source>
</evidence>
<keyword evidence="2" id="KW-0378">Hydrolase</keyword>
<dbReference type="Gene3D" id="3.40.710.10">
    <property type="entry name" value="DD-peptidase/beta-lactamase superfamily"/>
    <property type="match status" value="1"/>
</dbReference>
<dbReference type="InterPro" id="IPR001466">
    <property type="entry name" value="Beta-lactam-related"/>
</dbReference>
<dbReference type="PANTHER" id="PTHR46825">
    <property type="entry name" value="D-ALANYL-D-ALANINE-CARBOXYPEPTIDASE/ENDOPEPTIDASE AMPH"/>
    <property type="match status" value="1"/>
</dbReference>
<keyword evidence="3" id="KW-1185">Reference proteome</keyword>
<accession>A0ABQ5MJ13</accession>
<gene>
    <name evidence="2" type="ORF">Y10_17570</name>
</gene>